<dbReference type="OrthoDB" id="643749at2759"/>
<evidence type="ECO:0000259" key="1">
    <source>
        <dbReference type="Pfam" id="PF03478"/>
    </source>
</evidence>
<dbReference type="SUPFAM" id="SSF81383">
    <property type="entry name" value="F-box domain"/>
    <property type="match status" value="1"/>
</dbReference>
<name>A0A5J9UP04_9POAL</name>
<dbReference type="Gramene" id="TVU25144">
    <property type="protein sequence ID" value="TVU25144"/>
    <property type="gene ID" value="EJB05_27626"/>
</dbReference>
<dbReference type="InterPro" id="IPR036047">
    <property type="entry name" value="F-box-like_dom_sf"/>
</dbReference>
<evidence type="ECO:0000313" key="3">
    <source>
        <dbReference type="Proteomes" id="UP000324897"/>
    </source>
</evidence>
<dbReference type="Pfam" id="PF03478">
    <property type="entry name" value="Beta-prop_KIB1-4"/>
    <property type="match status" value="1"/>
</dbReference>
<dbReference type="PANTHER" id="PTHR44586:SF23">
    <property type="entry name" value="F-BOX DOMAIN-CONTAINING PROTEIN"/>
    <property type="match status" value="1"/>
</dbReference>
<dbReference type="PANTHER" id="PTHR44586">
    <property type="entry name" value="F-BOX DOMAIN CONTAINING PROTEIN, EXPRESSED"/>
    <property type="match status" value="1"/>
</dbReference>
<protein>
    <recommendedName>
        <fullName evidence="1">KIB1-4 beta-propeller domain-containing protein</fullName>
    </recommendedName>
</protein>
<comment type="caution">
    <text evidence="2">The sequence shown here is derived from an EMBL/GenBank/DDBJ whole genome shotgun (WGS) entry which is preliminary data.</text>
</comment>
<proteinExistence type="predicted"/>
<feature type="non-terminal residue" evidence="2">
    <location>
        <position position="1"/>
    </location>
</feature>
<keyword evidence="3" id="KW-1185">Reference proteome</keyword>
<accession>A0A5J9UP04</accession>
<feature type="domain" description="KIB1-4 beta-propeller" evidence="1">
    <location>
        <begin position="99"/>
        <end position="414"/>
    </location>
</feature>
<evidence type="ECO:0000313" key="2">
    <source>
        <dbReference type="EMBL" id="TVU25144.1"/>
    </source>
</evidence>
<reference evidence="2 3" key="1">
    <citation type="journal article" date="2019" name="Sci. Rep.">
        <title>A high-quality genome of Eragrostis curvula grass provides insights into Poaceae evolution and supports new strategies to enhance forage quality.</title>
        <authorList>
            <person name="Carballo J."/>
            <person name="Santos B.A.C.M."/>
            <person name="Zappacosta D."/>
            <person name="Garbus I."/>
            <person name="Selva J.P."/>
            <person name="Gallo C.A."/>
            <person name="Diaz A."/>
            <person name="Albertini E."/>
            <person name="Caccamo M."/>
            <person name="Echenique V."/>
        </authorList>
    </citation>
    <scope>NUCLEOTIDE SEQUENCE [LARGE SCALE GENOMIC DNA]</scope>
    <source>
        <strain evidence="3">cv. Victoria</strain>
        <tissue evidence="2">Leaf</tissue>
    </source>
</reference>
<dbReference type="AlphaFoldDB" id="A0A5J9UP04"/>
<dbReference type="EMBL" id="RWGY01000013">
    <property type="protein sequence ID" value="TVU25144.1"/>
    <property type="molecule type" value="Genomic_DNA"/>
</dbReference>
<organism evidence="2 3">
    <name type="scientific">Eragrostis curvula</name>
    <name type="common">weeping love grass</name>
    <dbReference type="NCBI Taxonomy" id="38414"/>
    <lineage>
        <taxon>Eukaryota</taxon>
        <taxon>Viridiplantae</taxon>
        <taxon>Streptophyta</taxon>
        <taxon>Embryophyta</taxon>
        <taxon>Tracheophyta</taxon>
        <taxon>Spermatophyta</taxon>
        <taxon>Magnoliopsida</taxon>
        <taxon>Liliopsida</taxon>
        <taxon>Poales</taxon>
        <taxon>Poaceae</taxon>
        <taxon>PACMAD clade</taxon>
        <taxon>Chloridoideae</taxon>
        <taxon>Eragrostideae</taxon>
        <taxon>Eragrostidinae</taxon>
        <taxon>Eragrostis</taxon>
    </lineage>
</organism>
<dbReference type="Gene3D" id="1.20.1280.50">
    <property type="match status" value="1"/>
</dbReference>
<gene>
    <name evidence="2" type="ORF">EJB05_27626</name>
</gene>
<dbReference type="InterPro" id="IPR005174">
    <property type="entry name" value="KIB1-4_b-propeller"/>
</dbReference>
<dbReference type="Proteomes" id="UP000324897">
    <property type="component" value="Chromosome 2"/>
</dbReference>
<sequence>MEAAKGEVTGSGSGFDSIDGVDRDWSALPEDMLVIVLRAMHVADAIRSGAVCTSWYAAYASFRHRLLPSPRQPPCLLYASDAAGPCAAALHCPATGATLRIPFQRPPLPRRPLLGSRDGWLVTADEASNLHLLNPVTGAEVALPPITALHHVESFTDEQGNPMYNVYENLGGDSPITRRDLVDKEPTDLEPHRAHEFMYYRVVLSASPSAGRACIVLLLHRPQGEVSFARLGDERWTWVPPGEDTGLRRRYGYRDAMYSAVDGLFYLLQFDASMFSLDLNGPLPVAREVLNGVPKSVNPRKYLVQTPTGDILQVWRLRKHVDSPTPVELPPDYVDDEEFTQDPLLELKTLDMQLYKVDLQHRRVQMIKSLPDHALFLGFNGSMCLLVKDFPGLKPNCAYITDDCEEYVNTLKYNRREIGYLHRNALDPSLGATIEEEERSQISWGCRVLETTVMDVLRESKRLGYG</sequence>